<dbReference type="InterPro" id="IPR000843">
    <property type="entry name" value="HTH_LacI"/>
</dbReference>
<keyword evidence="2" id="KW-0238">DNA-binding</keyword>
<dbReference type="Gene3D" id="1.10.260.40">
    <property type="entry name" value="lambda repressor-like DNA-binding domains"/>
    <property type="match status" value="1"/>
</dbReference>
<organism evidence="6 7">
    <name type="scientific">Clavibacter michiganensis</name>
    <dbReference type="NCBI Taxonomy" id="28447"/>
    <lineage>
        <taxon>Bacteria</taxon>
        <taxon>Bacillati</taxon>
        <taxon>Actinomycetota</taxon>
        <taxon>Actinomycetes</taxon>
        <taxon>Micrococcales</taxon>
        <taxon>Microbacteriaceae</taxon>
        <taxon>Clavibacter</taxon>
    </lineage>
</organism>
<sequence>MVATIGDVARAAGVSRSTVSYALSGKRAISLETQQRIQDAIRSLDFTVNAGARALATQRTMVLGLLVHFDPDEFAPAMMEYVLPVTARARLLGYDILMVTERDGASALARVMSAGMVDGVILLSVSTDDDRLPILRRGRQPGVVIGLPQDPTGIDVFDLDFAEAATVTLEHLRGLGHEKVAVIVPPRHVFERGGTYGWRFRDTALAAAESLGMDLRVRHAETTAESIEPMVAALLDEEPDTTALIVHSDRTAAMLPGILGRLGVSVPQDLSVITLHSAGFARDFSVPYTYIETGPAELAARVVDLLVDRIADPRSPAQPAVTLLEARLVDRGSVLPR</sequence>
<dbReference type="InterPro" id="IPR028082">
    <property type="entry name" value="Peripla_BP_I"/>
</dbReference>
<dbReference type="SUPFAM" id="SSF47413">
    <property type="entry name" value="lambda repressor-like DNA-binding domains"/>
    <property type="match status" value="1"/>
</dbReference>
<evidence type="ECO:0000259" key="5">
    <source>
        <dbReference type="PROSITE" id="PS50943"/>
    </source>
</evidence>
<comment type="caution">
    <text evidence="6">The sequence shown here is derived from an EMBL/GenBank/DDBJ whole genome shotgun (WGS) entry which is preliminary data.</text>
</comment>
<evidence type="ECO:0000259" key="4">
    <source>
        <dbReference type="PROSITE" id="PS50932"/>
    </source>
</evidence>
<keyword evidence="1" id="KW-0805">Transcription regulation</keyword>
<dbReference type="Pfam" id="PF13377">
    <property type="entry name" value="Peripla_BP_3"/>
    <property type="match status" value="1"/>
</dbReference>
<dbReference type="PANTHER" id="PTHR30146:SF153">
    <property type="entry name" value="LACTOSE OPERON REPRESSOR"/>
    <property type="match status" value="1"/>
</dbReference>
<feature type="domain" description="HTH lacI-type" evidence="4">
    <location>
        <begin position="3"/>
        <end position="57"/>
    </location>
</feature>
<dbReference type="Pfam" id="PF00356">
    <property type="entry name" value="LacI"/>
    <property type="match status" value="1"/>
</dbReference>
<keyword evidence="3" id="KW-0804">Transcription</keyword>
<gene>
    <name evidence="6" type="ORF">C5E16_06490</name>
</gene>
<dbReference type="InterPro" id="IPR010982">
    <property type="entry name" value="Lambda_DNA-bd_dom_sf"/>
</dbReference>
<dbReference type="PANTHER" id="PTHR30146">
    <property type="entry name" value="LACI-RELATED TRANSCRIPTIONAL REPRESSOR"/>
    <property type="match status" value="1"/>
</dbReference>
<protein>
    <submittedName>
        <fullName evidence="6">LacI family transcriptional regulator</fullName>
    </submittedName>
</protein>
<proteinExistence type="predicted"/>
<dbReference type="AlphaFoldDB" id="A0A2S5VUK8"/>
<dbReference type="PROSITE" id="PS00356">
    <property type="entry name" value="HTH_LACI_1"/>
    <property type="match status" value="1"/>
</dbReference>
<reference evidence="6 7" key="1">
    <citation type="submission" date="2018-02" db="EMBL/GenBank/DDBJ databases">
        <title>Bacteriophage NCPPB3778 and a type I-E CRISPR drive the evolution of the US Biological Select Agent, Rathayibacter toxicus.</title>
        <authorList>
            <person name="Davis E.W.II."/>
            <person name="Tabima J.F."/>
            <person name="Weisberg A.J."/>
            <person name="Lopes L.D."/>
            <person name="Wiseman M.S."/>
            <person name="Wiseman M.S."/>
            <person name="Pupko T."/>
            <person name="Belcher M.S."/>
            <person name="Sechler A.J."/>
            <person name="Tancos M.A."/>
            <person name="Schroeder B.K."/>
            <person name="Murray T.D."/>
            <person name="Luster D.G."/>
            <person name="Schneider W.L."/>
            <person name="Rogers E."/>
            <person name="Andreote F.D."/>
            <person name="Grunwald N.J."/>
            <person name="Putnam M.L."/>
            <person name="Chang J.H."/>
        </authorList>
    </citation>
    <scope>NUCLEOTIDE SEQUENCE [LARGE SCALE GENOMIC DNA]</scope>
    <source>
        <strain evidence="6 7">AY1B3</strain>
    </source>
</reference>
<dbReference type="InterPro" id="IPR046335">
    <property type="entry name" value="LacI/GalR-like_sensor"/>
</dbReference>
<dbReference type="GO" id="GO:0003700">
    <property type="term" value="F:DNA-binding transcription factor activity"/>
    <property type="evidence" value="ECO:0007669"/>
    <property type="project" value="TreeGrafter"/>
</dbReference>
<dbReference type="CDD" id="cd01392">
    <property type="entry name" value="HTH_LacI"/>
    <property type="match status" value="1"/>
</dbReference>
<dbReference type="SMART" id="SM00354">
    <property type="entry name" value="HTH_LACI"/>
    <property type="match status" value="1"/>
</dbReference>
<accession>A0A2S5VUK8</accession>
<dbReference type="EMBL" id="PSXY01000008">
    <property type="protein sequence ID" value="PPF68514.1"/>
    <property type="molecule type" value="Genomic_DNA"/>
</dbReference>
<dbReference type="Proteomes" id="UP000239241">
    <property type="component" value="Unassembled WGS sequence"/>
</dbReference>
<dbReference type="PROSITE" id="PS50932">
    <property type="entry name" value="HTH_LACI_2"/>
    <property type="match status" value="1"/>
</dbReference>
<dbReference type="PROSITE" id="PS50943">
    <property type="entry name" value="HTH_CROC1"/>
    <property type="match status" value="1"/>
</dbReference>
<dbReference type="GO" id="GO:0000976">
    <property type="term" value="F:transcription cis-regulatory region binding"/>
    <property type="evidence" value="ECO:0007669"/>
    <property type="project" value="TreeGrafter"/>
</dbReference>
<evidence type="ECO:0000256" key="1">
    <source>
        <dbReference type="ARBA" id="ARBA00023015"/>
    </source>
</evidence>
<evidence type="ECO:0000313" key="7">
    <source>
        <dbReference type="Proteomes" id="UP000239241"/>
    </source>
</evidence>
<feature type="domain" description="HTH cro/C1-type" evidence="5">
    <location>
        <begin position="4"/>
        <end position="47"/>
    </location>
</feature>
<dbReference type="Gene3D" id="3.40.50.2300">
    <property type="match status" value="2"/>
</dbReference>
<evidence type="ECO:0000313" key="6">
    <source>
        <dbReference type="EMBL" id="PPF68514.1"/>
    </source>
</evidence>
<dbReference type="SUPFAM" id="SSF53822">
    <property type="entry name" value="Periplasmic binding protein-like I"/>
    <property type="match status" value="1"/>
</dbReference>
<name>A0A2S5VUK8_9MICO</name>
<dbReference type="InterPro" id="IPR001387">
    <property type="entry name" value="Cro/C1-type_HTH"/>
</dbReference>
<evidence type="ECO:0000256" key="3">
    <source>
        <dbReference type="ARBA" id="ARBA00023163"/>
    </source>
</evidence>
<evidence type="ECO:0000256" key="2">
    <source>
        <dbReference type="ARBA" id="ARBA00023125"/>
    </source>
</evidence>